<sequence length="324" mass="35548">MIQASVIIPAYNAAQYIEAAIASAMQQERCTLEIIVVDDRSTDTTAAIVAEIARGDPRVSLLALPRNGGPSAARNAGIAAARGEWIALLDADDSFAPTRLATLIALGEAKQADMVADNLLLVDAVDGSQMPMLAPGALAEPCRIDLTEFIARNISSPDAPRTNYGFLKPVMRRAFLAEHGLRYDETVRFAEDFALYVGCLRAGAQWWLHPEPLYRYFVRPDSLTQIQTTGDLDALRRRQRSVLAEARAAGDARLVALLQRHLRTIDRCYFYRGFTDEAKARRPRAAFGYLFASPASVLLVTQEAARQLPLIVRKALRGGYGTKT</sequence>
<dbReference type="SUPFAM" id="SSF53448">
    <property type="entry name" value="Nucleotide-diphospho-sugar transferases"/>
    <property type="match status" value="1"/>
</dbReference>
<dbReference type="RefSeq" id="WP_107957801.1">
    <property type="nucleotide sequence ID" value="NZ_QAOG01000003.1"/>
</dbReference>
<keyword evidence="3" id="KW-1185">Reference proteome</keyword>
<reference evidence="2 3" key="1">
    <citation type="submission" date="2018-04" db="EMBL/GenBank/DDBJ databases">
        <title>Genomic Encyclopedia of Type Strains, Phase III (KMG-III): the genomes of soil and plant-associated and newly described type strains.</title>
        <authorList>
            <person name="Whitman W."/>
        </authorList>
    </citation>
    <scope>NUCLEOTIDE SEQUENCE [LARGE SCALE GENOMIC DNA]</scope>
    <source>
        <strain evidence="2 3">MA101b</strain>
    </source>
</reference>
<dbReference type="Gene3D" id="3.90.550.10">
    <property type="entry name" value="Spore Coat Polysaccharide Biosynthesis Protein SpsA, Chain A"/>
    <property type="match status" value="1"/>
</dbReference>
<feature type="domain" description="Glycosyltransferase 2-like" evidence="1">
    <location>
        <begin position="5"/>
        <end position="135"/>
    </location>
</feature>
<organism evidence="2 3">
    <name type="scientific">Sphingomonas aurantiaca</name>
    <dbReference type="NCBI Taxonomy" id="185949"/>
    <lineage>
        <taxon>Bacteria</taxon>
        <taxon>Pseudomonadati</taxon>
        <taxon>Pseudomonadota</taxon>
        <taxon>Alphaproteobacteria</taxon>
        <taxon>Sphingomonadales</taxon>
        <taxon>Sphingomonadaceae</taxon>
        <taxon>Sphingomonas</taxon>
    </lineage>
</organism>
<dbReference type="PANTHER" id="PTHR43685:SF2">
    <property type="entry name" value="GLYCOSYLTRANSFERASE 2-LIKE DOMAIN-CONTAINING PROTEIN"/>
    <property type="match status" value="1"/>
</dbReference>
<dbReference type="Pfam" id="PF00535">
    <property type="entry name" value="Glycos_transf_2"/>
    <property type="match status" value="1"/>
</dbReference>
<protein>
    <submittedName>
        <fullName evidence="2">Succinoglycan biosynthesis protein ExoO/succinoglycan biosynthesis protein ExoU</fullName>
    </submittedName>
</protein>
<comment type="caution">
    <text evidence="2">The sequence shown here is derived from an EMBL/GenBank/DDBJ whole genome shotgun (WGS) entry which is preliminary data.</text>
</comment>
<name>A0A2T5GLZ1_9SPHN</name>
<proteinExistence type="predicted"/>
<dbReference type="EMBL" id="QAOG01000003">
    <property type="protein sequence ID" value="PTQ60354.1"/>
    <property type="molecule type" value="Genomic_DNA"/>
</dbReference>
<accession>A0A2T5GLZ1</accession>
<dbReference type="InterPro" id="IPR001173">
    <property type="entry name" value="Glyco_trans_2-like"/>
</dbReference>
<dbReference type="InterPro" id="IPR029044">
    <property type="entry name" value="Nucleotide-diphossugar_trans"/>
</dbReference>
<dbReference type="AlphaFoldDB" id="A0A2T5GLZ1"/>
<dbReference type="Proteomes" id="UP000244189">
    <property type="component" value="Unassembled WGS sequence"/>
</dbReference>
<dbReference type="InterPro" id="IPR050834">
    <property type="entry name" value="Glycosyltransf_2"/>
</dbReference>
<evidence type="ECO:0000313" key="2">
    <source>
        <dbReference type="EMBL" id="PTQ60354.1"/>
    </source>
</evidence>
<dbReference type="CDD" id="cd00761">
    <property type="entry name" value="Glyco_tranf_GTA_type"/>
    <property type="match status" value="1"/>
</dbReference>
<gene>
    <name evidence="2" type="ORF">C8J26_2066</name>
</gene>
<dbReference type="PANTHER" id="PTHR43685">
    <property type="entry name" value="GLYCOSYLTRANSFERASE"/>
    <property type="match status" value="1"/>
</dbReference>
<evidence type="ECO:0000313" key="3">
    <source>
        <dbReference type="Proteomes" id="UP000244189"/>
    </source>
</evidence>
<evidence type="ECO:0000259" key="1">
    <source>
        <dbReference type="Pfam" id="PF00535"/>
    </source>
</evidence>